<dbReference type="PROSITE" id="PS51318">
    <property type="entry name" value="TAT"/>
    <property type="match status" value="1"/>
</dbReference>
<dbReference type="OrthoDB" id="9809781at2"/>
<evidence type="ECO:0000313" key="6">
    <source>
        <dbReference type="EMBL" id="EEX77232.1"/>
    </source>
</evidence>
<dbReference type="RefSeq" id="WP_006192701.1">
    <property type="nucleotide sequence ID" value="NC_015437.1"/>
</dbReference>
<evidence type="ECO:0000259" key="4">
    <source>
        <dbReference type="Pfam" id="PF16656"/>
    </source>
</evidence>
<dbReference type="Pfam" id="PF00149">
    <property type="entry name" value="Metallophos"/>
    <property type="match status" value="1"/>
</dbReference>
<dbReference type="EMBL" id="ACKP02000024">
    <property type="protein sequence ID" value="EEX77232.1"/>
    <property type="molecule type" value="Genomic_DNA"/>
</dbReference>
<dbReference type="Proteomes" id="UP000003505">
    <property type="component" value="Unassembled WGS sequence"/>
</dbReference>
<keyword evidence="2" id="KW-0472">Membrane</keyword>
<dbReference type="PANTHER" id="PTHR45867:SF3">
    <property type="entry name" value="ACID PHOSPHATASE TYPE 7"/>
    <property type="match status" value="1"/>
</dbReference>
<sequence>MATEHQFNRRTFLKLAGGAAVLAGGGFLAQRFDVFGQAAKRLDKMANPRKIEADFVRQIITRDSSVSRTIMWQSEAAESAAAVEWREVETTLVQRAAATNEDFTDDGRAAVLHAAGIEGLMPGRRYEYRLVNGEEASEWRPLTTPAESDNFKALIFPDSQSSDYSVWRDVAQGAWQRNRDAGFFVNMGDLVDNGEDHTQWDAWLSAVAPMIEQIPFAPVMGNHETYDRNWQVRLPEAYLQEFAVPDNGSEAFSRYYYSFDYGTCHFAVLNSQMDEVADFKQGLLEEQLAWLPKDMEKSRKRWKIALLHKDVLQYRIHDRPERKEGFSYFGEVFMPVFDALGIDLVLTAHLHTYHNRGHIEAFRRSPKGPTYILTGVAGDVRYPNLWVDHALDEVVAPQPETDNYLVLEAKDAQLVVECFLPDGTRIDRVEMVK</sequence>
<dbReference type="GO" id="GO:0003993">
    <property type="term" value="F:acid phosphatase activity"/>
    <property type="evidence" value="ECO:0007669"/>
    <property type="project" value="InterPro"/>
</dbReference>
<dbReference type="eggNOG" id="COG1409">
    <property type="taxonomic scope" value="Bacteria"/>
</dbReference>
<evidence type="ECO:0000313" key="7">
    <source>
        <dbReference type="Proteomes" id="UP000003505"/>
    </source>
</evidence>
<reference evidence="6 7" key="1">
    <citation type="submission" date="2009-09" db="EMBL/GenBank/DDBJ databases">
        <authorList>
            <person name="Weinstock G."/>
            <person name="Sodergren E."/>
            <person name="Clifton S."/>
            <person name="Fulton L."/>
            <person name="Fulton B."/>
            <person name="Courtney L."/>
            <person name="Fronick C."/>
            <person name="Harrison M."/>
            <person name="Strong C."/>
            <person name="Farmer C."/>
            <person name="Delahaunty K."/>
            <person name="Markovic C."/>
            <person name="Hall O."/>
            <person name="Minx P."/>
            <person name="Tomlinson C."/>
            <person name="Mitreva M."/>
            <person name="Nelson J."/>
            <person name="Hou S."/>
            <person name="Wollam A."/>
            <person name="Pepin K.H."/>
            <person name="Johnson M."/>
            <person name="Bhonagiri V."/>
            <person name="Nash W.E."/>
            <person name="Warren W."/>
            <person name="Chinwalla A."/>
            <person name="Mardis E.R."/>
            <person name="Wilson R.K."/>
        </authorList>
    </citation>
    <scope>NUCLEOTIDE SEQUENCE [LARGE SCALE GENOMIC DNA]</scope>
    <source>
        <strain evidence="6">ATCC 35185</strain>
        <strain evidence="7">ATCC 35185 / DSM 20758 / VPI D19B-28</strain>
    </source>
</reference>
<evidence type="ECO:0000256" key="1">
    <source>
        <dbReference type="ARBA" id="ARBA00022729"/>
    </source>
</evidence>
<dbReference type="GO" id="GO:0046872">
    <property type="term" value="F:metal ion binding"/>
    <property type="evidence" value="ECO:0007669"/>
    <property type="project" value="InterPro"/>
</dbReference>
<dbReference type="KEGG" id="ssg:Selsp_0074"/>
<protein>
    <submittedName>
        <fullName evidence="5">Metallophosphoesterase</fullName>
    </submittedName>
    <submittedName>
        <fullName evidence="6">Tat pathway signal sequence domain protein</fullName>
    </submittedName>
</protein>
<reference evidence="5 8" key="2">
    <citation type="submission" date="2011-04" db="EMBL/GenBank/DDBJ databases">
        <title>The complete genome of Selenomonas sputigena DSM 20758.</title>
        <authorList>
            <consortium name="US DOE Joint Genome Institute (JGI-PGF)"/>
            <person name="Lucas S."/>
            <person name="Copeland A."/>
            <person name="Lapidus A."/>
            <person name="Bruce D."/>
            <person name="Goodwin L."/>
            <person name="Pitluck S."/>
            <person name="Peters L."/>
            <person name="Kyrpides N."/>
            <person name="Mavromatis K."/>
            <person name="Ivanova N."/>
            <person name="Ovchinnikova G."/>
            <person name="Teshima H."/>
            <person name="Detter J.C."/>
            <person name="Tapia R."/>
            <person name="Han C."/>
            <person name="Land M."/>
            <person name="Hauser L."/>
            <person name="Markowitz V."/>
            <person name="Cheng J.-F."/>
            <person name="Hugenholtz P."/>
            <person name="Woyke T."/>
            <person name="Wu D."/>
            <person name="Gronow S."/>
            <person name="Wellnitz S."/>
            <person name="Schneider S."/>
            <person name="Klenk H.-P."/>
            <person name="Eisen J.A."/>
        </authorList>
    </citation>
    <scope>NUCLEOTIDE SEQUENCE [LARGE SCALE GENOMIC DNA]</scope>
    <source>
        <strain evidence="5">ATCC 35185</strain>
        <strain evidence="8">ATCC 35185 / DSM 20758 / VPI D19B-28</strain>
    </source>
</reference>
<organism evidence="6 7">
    <name type="scientific">Selenomonas sputigena (strain ATCC 35185 / DSM 20758 / CCUG 44933 / VPI D19B-28)</name>
    <dbReference type="NCBI Taxonomy" id="546271"/>
    <lineage>
        <taxon>Bacteria</taxon>
        <taxon>Bacillati</taxon>
        <taxon>Bacillota</taxon>
        <taxon>Negativicutes</taxon>
        <taxon>Selenomonadales</taxon>
        <taxon>Selenomonadaceae</taxon>
        <taxon>Selenomonas</taxon>
    </lineage>
</organism>
<dbReference type="InterPro" id="IPR015914">
    <property type="entry name" value="PAPs_N"/>
</dbReference>
<proteinExistence type="predicted"/>
<dbReference type="SUPFAM" id="SSF49363">
    <property type="entry name" value="Purple acid phosphatase, N-terminal domain"/>
    <property type="match status" value="1"/>
</dbReference>
<evidence type="ECO:0000313" key="5">
    <source>
        <dbReference type="EMBL" id="AEB99053.1"/>
    </source>
</evidence>
<dbReference type="STRING" id="546271.Selsp_0074"/>
<gene>
    <name evidence="5" type="ordered locus">Selsp_0074</name>
    <name evidence="6" type="ORF">SELSPUOL_01402</name>
</gene>
<dbReference type="SUPFAM" id="SSF56300">
    <property type="entry name" value="Metallo-dependent phosphatases"/>
    <property type="match status" value="1"/>
</dbReference>
<dbReference type="InterPro" id="IPR004843">
    <property type="entry name" value="Calcineurin-like_PHP"/>
</dbReference>
<dbReference type="PANTHER" id="PTHR45867">
    <property type="entry name" value="PURPLE ACID PHOSPHATASE"/>
    <property type="match status" value="1"/>
</dbReference>
<dbReference type="AlphaFoldDB" id="C9LVB0"/>
<keyword evidence="1" id="KW-0732">Signal</keyword>
<evidence type="ECO:0000256" key="2">
    <source>
        <dbReference type="SAM" id="Phobius"/>
    </source>
</evidence>
<dbReference type="InterPro" id="IPR006311">
    <property type="entry name" value="TAT_signal"/>
</dbReference>
<dbReference type="HOGENOM" id="CLU_035600_1_1_9"/>
<dbReference type="InterPro" id="IPR029052">
    <property type="entry name" value="Metallo-depent_PP-like"/>
</dbReference>
<evidence type="ECO:0000313" key="8">
    <source>
        <dbReference type="Proteomes" id="UP000011124"/>
    </source>
</evidence>
<keyword evidence="8" id="KW-1185">Reference proteome</keyword>
<feature type="transmembrane region" description="Helical" evidence="2">
    <location>
        <begin position="12"/>
        <end position="29"/>
    </location>
</feature>
<dbReference type="Gene3D" id="3.60.21.10">
    <property type="match status" value="1"/>
</dbReference>
<keyword evidence="2" id="KW-0812">Transmembrane</keyword>
<keyword evidence="2" id="KW-1133">Transmembrane helix</keyword>
<dbReference type="Proteomes" id="UP000011124">
    <property type="component" value="Chromosome"/>
</dbReference>
<dbReference type="EMBL" id="CP002637">
    <property type="protein sequence ID" value="AEB99053.1"/>
    <property type="molecule type" value="Genomic_DNA"/>
</dbReference>
<dbReference type="InterPro" id="IPR008963">
    <property type="entry name" value="Purple_acid_Pase-like_N"/>
</dbReference>
<accession>C9LVB0</accession>
<feature type="domain" description="Purple acid phosphatase N-terminal" evidence="4">
    <location>
        <begin position="60"/>
        <end position="144"/>
    </location>
</feature>
<dbReference type="Pfam" id="PF16656">
    <property type="entry name" value="Pur_ac_phosph_N"/>
    <property type="match status" value="1"/>
</dbReference>
<evidence type="ECO:0000259" key="3">
    <source>
        <dbReference type="Pfam" id="PF00149"/>
    </source>
</evidence>
<name>C9LVB0_SELS3</name>
<dbReference type="Gene3D" id="2.60.40.380">
    <property type="entry name" value="Purple acid phosphatase-like, N-terminal"/>
    <property type="match status" value="1"/>
</dbReference>
<feature type="domain" description="Calcineurin-like phosphoesterase" evidence="3">
    <location>
        <begin position="173"/>
        <end position="353"/>
    </location>
</feature>